<dbReference type="GO" id="GO:0000796">
    <property type="term" value="C:condensin complex"/>
    <property type="evidence" value="ECO:0007669"/>
    <property type="project" value="TreeGrafter"/>
</dbReference>
<dbReference type="InterPro" id="IPR032682">
    <property type="entry name" value="Cnd1_C"/>
</dbReference>
<dbReference type="GO" id="GO:0051301">
    <property type="term" value="P:cell division"/>
    <property type="evidence" value="ECO:0007669"/>
    <property type="project" value="UniProtKB-KW"/>
</dbReference>
<keyword evidence="5" id="KW-0131">Cell cycle</keyword>
<dbReference type="PANTHER" id="PTHR14222:SF2">
    <property type="entry name" value="CONDENSIN COMPLEX SUBUNIT 1"/>
    <property type="match status" value="1"/>
</dbReference>
<dbReference type="AlphaFoldDB" id="A0A8K0KB32"/>
<sequence length="302" mass="33391">MFFKELAQKGNALYNVMTDIISRLSNPALGVPESSFQTILSFLIQLIQKDRQIDSLVEKLCLRFQTTSSGAFLDKPAEENKGLPGTGNKGPTAESQDKGPESESQEKEPAAEPEENGLAEQEGDVPKEKEAKTANEIGKDAQDEDEKRQWRDLAFCLSLLPFNSERSIRRLLSHLPCYADKIAKEPQVYNYFLSIVANTRKASKAEMKVSLDELEQKIEECVKTADEDGNVPLPKKAPQTPARRAPGNLPKSAVKSARRPRKPVASSSGSDFESDDDGALRPPKSVQRKGGRSQKPADKEDY</sequence>
<evidence type="ECO:0000256" key="1">
    <source>
        <dbReference type="ARBA" id="ARBA00004123"/>
    </source>
</evidence>
<dbReference type="GO" id="GO:0000779">
    <property type="term" value="C:condensed chromosome, centromeric region"/>
    <property type="evidence" value="ECO:0007669"/>
    <property type="project" value="TreeGrafter"/>
</dbReference>
<evidence type="ECO:0000256" key="2">
    <source>
        <dbReference type="ARBA" id="ARBA00022618"/>
    </source>
</evidence>
<feature type="compositionally biased region" description="Basic and acidic residues" evidence="6">
    <location>
        <begin position="95"/>
        <end position="110"/>
    </location>
</feature>
<reference evidence="8" key="2">
    <citation type="submission" date="2017-10" db="EMBL/GenBank/DDBJ databases">
        <title>Ladona fulva Genome sequencing and assembly.</title>
        <authorList>
            <person name="Murali S."/>
            <person name="Richards S."/>
            <person name="Bandaranaike D."/>
            <person name="Bellair M."/>
            <person name="Blankenburg K."/>
            <person name="Chao H."/>
            <person name="Dinh H."/>
            <person name="Doddapaneni H."/>
            <person name="Dugan-Rocha S."/>
            <person name="Elkadiri S."/>
            <person name="Gnanaolivu R."/>
            <person name="Hernandez B."/>
            <person name="Skinner E."/>
            <person name="Javaid M."/>
            <person name="Lee S."/>
            <person name="Li M."/>
            <person name="Ming W."/>
            <person name="Munidasa M."/>
            <person name="Muniz J."/>
            <person name="Nguyen L."/>
            <person name="Hughes D."/>
            <person name="Osuji N."/>
            <person name="Pu L.-L."/>
            <person name="Puazo M."/>
            <person name="Qu C."/>
            <person name="Quiroz J."/>
            <person name="Raj R."/>
            <person name="Weissenberger G."/>
            <person name="Xin Y."/>
            <person name="Zou X."/>
            <person name="Han Y."/>
            <person name="Worley K."/>
            <person name="Muzny D."/>
            <person name="Gibbs R."/>
        </authorList>
    </citation>
    <scope>NUCLEOTIDE SEQUENCE</scope>
    <source>
        <strain evidence="8">Sampled in the wild</strain>
    </source>
</reference>
<evidence type="ECO:0000256" key="5">
    <source>
        <dbReference type="ARBA" id="ARBA00023306"/>
    </source>
</evidence>
<evidence type="ECO:0000256" key="6">
    <source>
        <dbReference type="SAM" id="MobiDB-lite"/>
    </source>
</evidence>
<dbReference type="GO" id="GO:0007076">
    <property type="term" value="P:mitotic chromosome condensation"/>
    <property type="evidence" value="ECO:0007669"/>
    <property type="project" value="InterPro"/>
</dbReference>
<evidence type="ECO:0000256" key="4">
    <source>
        <dbReference type="ARBA" id="ARBA00023242"/>
    </source>
</evidence>
<evidence type="ECO:0000313" key="9">
    <source>
        <dbReference type="Proteomes" id="UP000792457"/>
    </source>
</evidence>
<feature type="compositionally biased region" description="Basic and acidic residues" evidence="6">
    <location>
        <begin position="124"/>
        <end position="145"/>
    </location>
</feature>
<dbReference type="GO" id="GO:0010032">
    <property type="term" value="P:meiotic chromosome condensation"/>
    <property type="evidence" value="ECO:0007669"/>
    <property type="project" value="TreeGrafter"/>
</dbReference>
<proteinExistence type="predicted"/>
<dbReference type="GO" id="GO:0042393">
    <property type="term" value="F:histone binding"/>
    <property type="evidence" value="ECO:0007669"/>
    <property type="project" value="TreeGrafter"/>
</dbReference>
<accession>A0A8K0KB32</accession>
<feature type="compositionally biased region" description="Acidic residues" evidence="6">
    <location>
        <begin position="111"/>
        <end position="123"/>
    </location>
</feature>
<evidence type="ECO:0000313" key="8">
    <source>
        <dbReference type="EMBL" id="KAG8231655.1"/>
    </source>
</evidence>
<comment type="caution">
    <text evidence="8">The sequence shown here is derived from an EMBL/GenBank/DDBJ whole genome shotgun (WGS) entry which is preliminary data.</text>
</comment>
<dbReference type="OrthoDB" id="436262at2759"/>
<dbReference type="PANTHER" id="PTHR14222">
    <property type="entry name" value="CONDENSIN"/>
    <property type="match status" value="1"/>
</dbReference>
<name>A0A8K0KB32_LADFU</name>
<feature type="region of interest" description="Disordered" evidence="6">
    <location>
        <begin position="73"/>
        <end position="145"/>
    </location>
</feature>
<dbReference type="Pfam" id="PF12717">
    <property type="entry name" value="Cnd1"/>
    <property type="match status" value="1"/>
</dbReference>
<keyword evidence="3" id="KW-0498">Mitosis</keyword>
<evidence type="ECO:0000259" key="7">
    <source>
        <dbReference type="Pfam" id="PF12717"/>
    </source>
</evidence>
<dbReference type="InterPro" id="IPR026971">
    <property type="entry name" value="CND1/NCAPD3"/>
</dbReference>
<dbReference type="GO" id="GO:0005634">
    <property type="term" value="C:nucleus"/>
    <property type="evidence" value="ECO:0007669"/>
    <property type="project" value="UniProtKB-SubCell"/>
</dbReference>
<evidence type="ECO:0000256" key="3">
    <source>
        <dbReference type="ARBA" id="ARBA00022776"/>
    </source>
</evidence>
<keyword evidence="4" id="KW-0539">Nucleus</keyword>
<keyword evidence="2" id="KW-0132">Cell division</keyword>
<organism evidence="8 9">
    <name type="scientific">Ladona fulva</name>
    <name type="common">Scarce chaser dragonfly</name>
    <name type="synonym">Libellula fulva</name>
    <dbReference type="NCBI Taxonomy" id="123851"/>
    <lineage>
        <taxon>Eukaryota</taxon>
        <taxon>Metazoa</taxon>
        <taxon>Ecdysozoa</taxon>
        <taxon>Arthropoda</taxon>
        <taxon>Hexapoda</taxon>
        <taxon>Insecta</taxon>
        <taxon>Pterygota</taxon>
        <taxon>Palaeoptera</taxon>
        <taxon>Odonata</taxon>
        <taxon>Epiprocta</taxon>
        <taxon>Anisoptera</taxon>
        <taxon>Libelluloidea</taxon>
        <taxon>Libellulidae</taxon>
        <taxon>Ladona</taxon>
    </lineage>
</organism>
<reference evidence="8" key="1">
    <citation type="submission" date="2013-04" db="EMBL/GenBank/DDBJ databases">
        <authorList>
            <person name="Qu J."/>
            <person name="Murali S.C."/>
            <person name="Bandaranaike D."/>
            <person name="Bellair M."/>
            <person name="Blankenburg K."/>
            <person name="Chao H."/>
            <person name="Dinh H."/>
            <person name="Doddapaneni H."/>
            <person name="Downs B."/>
            <person name="Dugan-Rocha S."/>
            <person name="Elkadiri S."/>
            <person name="Gnanaolivu R.D."/>
            <person name="Hernandez B."/>
            <person name="Javaid M."/>
            <person name="Jayaseelan J.C."/>
            <person name="Lee S."/>
            <person name="Li M."/>
            <person name="Ming W."/>
            <person name="Munidasa M."/>
            <person name="Muniz J."/>
            <person name="Nguyen L."/>
            <person name="Ongeri F."/>
            <person name="Osuji N."/>
            <person name="Pu L.-L."/>
            <person name="Puazo M."/>
            <person name="Qu C."/>
            <person name="Quiroz J."/>
            <person name="Raj R."/>
            <person name="Weissenberger G."/>
            <person name="Xin Y."/>
            <person name="Zou X."/>
            <person name="Han Y."/>
            <person name="Richards S."/>
            <person name="Worley K."/>
            <person name="Muzny D."/>
            <person name="Gibbs R."/>
        </authorList>
    </citation>
    <scope>NUCLEOTIDE SEQUENCE</scope>
    <source>
        <strain evidence="8">Sampled in the wild</strain>
    </source>
</reference>
<dbReference type="Proteomes" id="UP000792457">
    <property type="component" value="Unassembled WGS sequence"/>
</dbReference>
<feature type="region of interest" description="Disordered" evidence="6">
    <location>
        <begin position="225"/>
        <end position="302"/>
    </location>
</feature>
<keyword evidence="9" id="KW-1185">Reference proteome</keyword>
<gene>
    <name evidence="8" type="ORF">J437_LFUL018115</name>
</gene>
<dbReference type="EMBL" id="KZ308566">
    <property type="protein sequence ID" value="KAG8231655.1"/>
    <property type="molecule type" value="Genomic_DNA"/>
</dbReference>
<comment type="subcellular location">
    <subcellularLocation>
        <location evidence="1">Nucleus</location>
    </subcellularLocation>
</comment>
<protein>
    <recommendedName>
        <fullName evidence="7">Condensin complex subunit 1 C-terminal domain-containing protein</fullName>
    </recommendedName>
</protein>
<feature type="domain" description="Condensin complex subunit 1 C-terminal" evidence="7">
    <location>
        <begin position="1"/>
        <end position="71"/>
    </location>
</feature>